<organism evidence="4 5">
    <name type="scientific">Roseinatronobacter alkalisoli</name>
    <dbReference type="NCBI Taxonomy" id="3028235"/>
    <lineage>
        <taxon>Bacteria</taxon>
        <taxon>Pseudomonadati</taxon>
        <taxon>Pseudomonadota</taxon>
        <taxon>Alphaproteobacteria</taxon>
        <taxon>Rhodobacterales</taxon>
        <taxon>Paracoccaceae</taxon>
        <taxon>Roseinatronobacter</taxon>
    </lineage>
</organism>
<keyword evidence="5" id="KW-1185">Reference proteome</keyword>
<evidence type="ECO:0000313" key="5">
    <source>
        <dbReference type="Proteomes" id="UP001431784"/>
    </source>
</evidence>
<gene>
    <name evidence="4" type="ORF">PUT78_01075</name>
</gene>
<keyword evidence="1 2" id="KW-0732">Signal</keyword>
<evidence type="ECO:0000313" key="4">
    <source>
        <dbReference type="EMBL" id="MDD7969677.1"/>
    </source>
</evidence>
<reference evidence="4" key="1">
    <citation type="submission" date="2023-02" db="EMBL/GenBank/DDBJ databases">
        <title>Description of Roseinatronobacter alkalisoli sp. nov., an alkaliphilic bacerium isolated from soda soil.</title>
        <authorList>
            <person name="Wei W."/>
        </authorList>
    </citation>
    <scope>NUCLEOTIDE SEQUENCE</scope>
    <source>
        <strain evidence="4">HJB301</strain>
    </source>
</reference>
<dbReference type="Pfam" id="PF01551">
    <property type="entry name" value="Peptidase_M23"/>
    <property type="match status" value="1"/>
</dbReference>
<sequence>MIRAALITAGLMLASLPALGHPADRAMAAARALQDAGAELQQASSGRDRIAALSLTIQAYEDGMVALREGLRDVQLREATMASVFSARGGDLARLLAVLMATDRVDAASALVHPSGALEAARTAQLLGELAPGLGAEVAALRDDLQELRALRRARQYGLLALEQGLGTAQEARIALAQAIADRGPLPKRLIDAPERLQILAQDAATLDEFAAELALGGVAALANTPVASLAAAHGTLDLPVRATVLRRFNQPDAAGIARPGLVLATTPEALVTAPWSGTVRYAGPLAGQGNTVILEPAENKLMVLVGLGGLMVENGEILPRGAPLGTMPAAGSDAPGTGTRNQTLYFEMRDDGNTIDPEPWFAFTARQEPE</sequence>
<dbReference type="Gene3D" id="2.70.70.10">
    <property type="entry name" value="Glucose Permease (Domain IIA)"/>
    <property type="match status" value="1"/>
</dbReference>
<dbReference type="RefSeq" id="WP_274350151.1">
    <property type="nucleotide sequence ID" value="NZ_JAQZSM010000001.1"/>
</dbReference>
<dbReference type="Proteomes" id="UP001431784">
    <property type="component" value="Unassembled WGS sequence"/>
</dbReference>
<evidence type="ECO:0000256" key="2">
    <source>
        <dbReference type="SAM" id="SignalP"/>
    </source>
</evidence>
<feature type="chain" id="PRO_5046036671" evidence="2">
    <location>
        <begin position="21"/>
        <end position="371"/>
    </location>
</feature>
<protein>
    <submittedName>
        <fullName evidence="4">Peptidoglycan DD-metalloendopeptidase family protein</fullName>
    </submittedName>
</protein>
<feature type="domain" description="M23ase beta-sheet core" evidence="3">
    <location>
        <begin position="261"/>
        <end position="358"/>
    </location>
</feature>
<dbReference type="CDD" id="cd12797">
    <property type="entry name" value="M23_peptidase"/>
    <property type="match status" value="1"/>
</dbReference>
<comment type="caution">
    <text evidence="4">The sequence shown here is derived from an EMBL/GenBank/DDBJ whole genome shotgun (WGS) entry which is preliminary data.</text>
</comment>
<dbReference type="SUPFAM" id="SSF51261">
    <property type="entry name" value="Duplicated hybrid motif"/>
    <property type="match status" value="1"/>
</dbReference>
<dbReference type="InterPro" id="IPR011055">
    <property type="entry name" value="Dup_hybrid_motif"/>
</dbReference>
<dbReference type="InterPro" id="IPR016047">
    <property type="entry name" value="M23ase_b-sheet_dom"/>
</dbReference>
<evidence type="ECO:0000256" key="1">
    <source>
        <dbReference type="ARBA" id="ARBA00022729"/>
    </source>
</evidence>
<proteinExistence type="predicted"/>
<dbReference type="PANTHER" id="PTHR21666">
    <property type="entry name" value="PEPTIDASE-RELATED"/>
    <property type="match status" value="1"/>
</dbReference>
<dbReference type="PANTHER" id="PTHR21666:SF289">
    <property type="entry name" value="L-ALA--D-GLU ENDOPEPTIDASE"/>
    <property type="match status" value="1"/>
</dbReference>
<feature type="signal peptide" evidence="2">
    <location>
        <begin position="1"/>
        <end position="20"/>
    </location>
</feature>
<dbReference type="EMBL" id="JAQZSM010000001">
    <property type="protein sequence ID" value="MDD7969677.1"/>
    <property type="molecule type" value="Genomic_DNA"/>
</dbReference>
<name>A0ABT5T609_9RHOB</name>
<evidence type="ECO:0000259" key="3">
    <source>
        <dbReference type="Pfam" id="PF01551"/>
    </source>
</evidence>
<dbReference type="InterPro" id="IPR050570">
    <property type="entry name" value="Cell_wall_metabolism_enzyme"/>
</dbReference>
<accession>A0ABT5T609</accession>